<dbReference type="PANTHER" id="PTHR39962">
    <property type="entry name" value="BLL4848 PROTEIN"/>
    <property type="match status" value="1"/>
</dbReference>
<reference evidence="3" key="2">
    <citation type="journal article" date="2021" name="PeerJ">
        <title>Extensive microbial diversity within the chicken gut microbiome revealed by metagenomics and culture.</title>
        <authorList>
            <person name="Gilroy R."/>
            <person name="Ravi A."/>
            <person name="Getino M."/>
            <person name="Pursley I."/>
            <person name="Horton D.L."/>
            <person name="Alikhan N.F."/>
            <person name="Baker D."/>
            <person name="Gharbi K."/>
            <person name="Hall N."/>
            <person name="Watson M."/>
            <person name="Adriaenssens E.M."/>
            <person name="Foster-Nyarko E."/>
            <person name="Jarju S."/>
            <person name="Secka A."/>
            <person name="Antonio M."/>
            <person name="Oren A."/>
            <person name="Chaudhuri R.R."/>
            <person name="La Ragione R."/>
            <person name="Hildebrand F."/>
            <person name="Pallen M.J."/>
        </authorList>
    </citation>
    <scope>NUCLEOTIDE SEQUENCE</scope>
    <source>
        <strain evidence="3">35461</strain>
    </source>
</reference>
<evidence type="ECO:0000313" key="3">
    <source>
        <dbReference type="EMBL" id="HIV09201.1"/>
    </source>
</evidence>
<reference evidence="3" key="1">
    <citation type="submission" date="2020-10" db="EMBL/GenBank/DDBJ databases">
        <authorList>
            <person name="Gilroy R."/>
        </authorList>
    </citation>
    <scope>NUCLEOTIDE SEQUENCE</scope>
    <source>
        <strain evidence="3">35461</strain>
    </source>
</reference>
<feature type="domain" description="LpxI C-terminal" evidence="1">
    <location>
        <begin position="138"/>
        <end position="266"/>
    </location>
</feature>
<feature type="domain" description="LpxI N-terminal" evidence="2">
    <location>
        <begin position="6"/>
        <end position="131"/>
    </location>
</feature>
<accession>A0A9D1NN81</accession>
<gene>
    <name evidence="3" type="primary">lpxI</name>
    <name evidence="3" type="ORF">IAC79_03715</name>
</gene>
<dbReference type="AlphaFoldDB" id="A0A9D1NN81"/>
<dbReference type="InterPro" id="IPR053174">
    <property type="entry name" value="LpxI"/>
</dbReference>
<dbReference type="GO" id="GO:0016787">
    <property type="term" value="F:hydrolase activity"/>
    <property type="evidence" value="ECO:0007669"/>
    <property type="project" value="UniProtKB-KW"/>
</dbReference>
<proteinExistence type="predicted"/>
<dbReference type="Gene3D" id="3.40.50.20">
    <property type="match status" value="1"/>
</dbReference>
<dbReference type="EMBL" id="DVOR01000118">
    <property type="protein sequence ID" value="HIV09201.1"/>
    <property type="molecule type" value="Genomic_DNA"/>
</dbReference>
<evidence type="ECO:0000313" key="4">
    <source>
        <dbReference type="Proteomes" id="UP000886845"/>
    </source>
</evidence>
<dbReference type="Pfam" id="PF17930">
    <property type="entry name" value="LpxI_N"/>
    <property type="match status" value="1"/>
</dbReference>
<dbReference type="InterPro" id="IPR041255">
    <property type="entry name" value="LpxI_N"/>
</dbReference>
<dbReference type="Pfam" id="PF06230">
    <property type="entry name" value="LpxI_C"/>
    <property type="match status" value="1"/>
</dbReference>
<name>A0A9D1NN81_9BACT</name>
<dbReference type="Gene3D" id="3.40.140.80">
    <property type="match status" value="1"/>
</dbReference>
<dbReference type="PANTHER" id="PTHR39962:SF1">
    <property type="entry name" value="LPXI FAMILY PROTEIN"/>
    <property type="match status" value="1"/>
</dbReference>
<sequence length="279" mass="29797">MIPDSLVILAGRGDYPACALAGARAAGVRRIIVVGVRGMAERRVLRAADESVVFGAGELGHALDWLEGCGVRHMMLVGQITPLALFRTRFDALTRGILAELPVKNAHTIFGRLIREVEARGVRVIPSSCFMGAHIPGEGVLTARAPDAREEQDIRFGHEAAMGVCGLDIGQTLLVKEGMVLAVEAFEGTNATVRRGAKLGGKGAVMVKVAKAGHDMRFDIPVFGEHTVRLCHKCGVSAVAFQANRLVMIDRPRVVELADRYGIALVGLRTDLPAAPLEP</sequence>
<comment type="caution">
    <text evidence="3">The sequence shown here is derived from an EMBL/GenBank/DDBJ whole genome shotgun (WGS) entry which is preliminary data.</text>
</comment>
<dbReference type="InterPro" id="IPR043167">
    <property type="entry name" value="LpxI_C_sf"/>
</dbReference>
<keyword evidence="3" id="KW-0378">Hydrolase</keyword>
<organism evidence="3 4">
    <name type="scientific">Candidatus Spyradenecus faecavium</name>
    <dbReference type="NCBI Taxonomy" id="2840947"/>
    <lineage>
        <taxon>Bacteria</taxon>
        <taxon>Pseudomonadati</taxon>
        <taxon>Lentisphaerota</taxon>
        <taxon>Lentisphaeria</taxon>
        <taxon>Lentisphaerales</taxon>
        <taxon>Lentisphaeraceae</taxon>
        <taxon>Lentisphaeraceae incertae sedis</taxon>
        <taxon>Candidatus Spyradenecus</taxon>
    </lineage>
</organism>
<protein>
    <submittedName>
        <fullName evidence="3">UDP-2,3-diacylglucosamine diphosphatase LpxI</fullName>
        <ecNumber evidence="3">3.6.1.54</ecNumber>
    </submittedName>
</protein>
<evidence type="ECO:0000259" key="1">
    <source>
        <dbReference type="Pfam" id="PF06230"/>
    </source>
</evidence>
<dbReference type="Proteomes" id="UP000886845">
    <property type="component" value="Unassembled WGS sequence"/>
</dbReference>
<dbReference type="EC" id="3.6.1.54" evidence="3"/>
<dbReference type="InterPro" id="IPR010415">
    <property type="entry name" value="LpxI_C"/>
</dbReference>
<evidence type="ECO:0000259" key="2">
    <source>
        <dbReference type="Pfam" id="PF17930"/>
    </source>
</evidence>